<name>A0A3P6SKK1_DIBLA</name>
<feature type="region of interest" description="Disordered" evidence="1">
    <location>
        <begin position="330"/>
        <end position="355"/>
    </location>
</feature>
<organism evidence="2 3">
    <name type="scientific">Dibothriocephalus latus</name>
    <name type="common">Fish tapeworm</name>
    <name type="synonym">Diphyllobothrium latum</name>
    <dbReference type="NCBI Taxonomy" id="60516"/>
    <lineage>
        <taxon>Eukaryota</taxon>
        <taxon>Metazoa</taxon>
        <taxon>Spiralia</taxon>
        <taxon>Lophotrochozoa</taxon>
        <taxon>Platyhelminthes</taxon>
        <taxon>Cestoda</taxon>
        <taxon>Eucestoda</taxon>
        <taxon>Diphyllobothriidea</taxon>
        <taxon>Diphyllobothriidae</taxon>
        <taxon>Dibothriocephalus</taxon>
    </lineage>
</organism>
<keyword evidence="3" id="KW-1185">Reference proteome</keyword>
<feature type="non-terminal residue" evidence="2">
    <location>
        <position position="355"/>
    </location>
</feature>
<accession>A0A3P6SKK1</accession>
<feature type="compositionally biased region" description="Polar residues" evidence="1">
    <location>
        <begin position="238"/>
        <end position="250"/>
    </location>
</feature>
<sequence length="355" mass="37997">MEIKEDMKKPTQEEGQCMESLMNPYDEAGRAAQGTVKKATFSVGHLVPQLQPAGIVSERVSDNRCGPKSHVPSPEVAPSVHVSKQNVDRMPIPRGESVLNGDQRQPHHPLGHSLSDVLPGPQAVPATSGIFSKGLVPLELEANAKGPSGEQTSGAAMKCNCESCLVSESAIKEASFSEKHPVAHKQHTGMFSERAPEVERPEPIHIGHVPAHEYAPSEDLTTQNVEGMPVPRGESAPNEDQSQPNHTLGHSRNEVLSGFQAVATTSGIFSKGSVPLELEGDAKRLTGEQTSGAVVMCNCESCRLTESANKEASYSGSDLMMHKQTLSIRSDIAPEVERPETIQSMRVPAPEDASS</sequence>
<feature type="region of interest" description="Disordered" evidence="1">
    <location>
        <begin position="62"/>
        <end position="82"/>
    </location>
</feature>
<reference evidence="2 3" key="1">
    <citation type="submission" date="2018-11" db="EMBL/GenBank/DDBJ databases">
        <authorList>
            <consortium name="Pathogen Informatics"/>
        </authorList>
    </citation>
    <scope>NUCLEOTIDE SEQUENCE [LARGE SCALE GENOMIC DNA]</scope>
</reference>
<protein>
    <submittedName>
        <fullName evidence="2">Uncharacterized protein</fullName>
    </submittedName>
</protein>
<proteinExistence type="predicted"/>
<evidence type="ECO:0000313" key="3">
    <source>
        <dbReference type="Proteomes" id="UP000281553"/>
    </source>
</evidence>
<evidence type="ECO:0000313" key="2">
    <source>
        <dbReference type="EMBL" id="VDK54561.1"/>
    </source>
</evidence>
<dbReference type="AlphaFoldDB" id="A0A3P6SKK1"/>
<gene>
    <name evidence="2" type="ORF">DILT_LOCUS2037</name>
</gene>
<dbReference type="Proteomes" id="UP000281553">
    <property type="component" value="Unassembled WGS sequence"/>
</dbReference>
<dbReference type="EMBL" id="UYRU01019486">
    <property type="protein sequence ID" value="VDK54561.1"/>
    <property type="molecule type" value="Genomic_DNA"/>
</dbReference>
<evidence type="ECO:0000256" key="1">
    <source>
        <dbReference type="SAM" id="MobiDB-lite"/>
    </source>
</evidence>
<feature type="region of interest" description="Disordered" evidence="1">
    <location>
        <begin position="223"/>
        <end position="251"/>
    </location>
</feature>